<dbReference type="InterPro" id="IPR058624">
    <property type="entry name" value="MdtA-like_HH"/>
</dbReference>
<dbReference type="Pfam" id="PF25963">
    <property type="entry name" value="Beta-barrel_AAEA"/>
    <property type="match status" value="1"/>
</dbReference>
<evidence type="ECO:0000259" key="8">
    <source>
        <dbReference type="Pfam" id="PF25917"/>
    </source>
</evidence>
<evidence type="ECO:0000256" key="2">
    <source>
        <dbReference type="ARBA" id="ARBA00009477"/>
    </source>
</evidence>
<feature type="domain" description="Multidrug resistance protein MdtA-like alpha-helical hairpin" evidence="7">
    <location>
        <begin position="87"/>
        <end position="152"/>
    </location>
</feature>
<dbReference type="Pfam" id="PF25876">
    <property type="entry name" value="HH_MFP_RND"/>
    <property type="match status" value="1"/>
</dbReference>
<name>A0AA41ZM03_9GAMM</name>
<dbReference type="GO" id="GO:0016020">
    <property type="term" value="C:membrane"/>
    <property type="evidence" value="ECO:0007669"/>
    <property type="project" value="InterPro"/>
</dbReference>
<dbReference type="NCBIfam" id="TIGR01730">
    <property type="entry name" value="RND_mfp"/>
    <property type="match status" value="1"/>
</dbReference>
<keyword evidence="5" id="KW-0472">Membrane</keyword>
<accession>A0AA41ZM03</accession>
<keyword evidence="11" id="KW-1185">Reference proteome</keyword>
<dbReference type="AlphaFoldDB" id="A0AA41ZM03"/>
<evidence type="ECO:0000256" key="4">
    <source>
        <dbReference type="ARBA" id="ARBA00022989"/>
    </source>
</evidence>
<evidence type="ECO:0000256" key="3">
    <source>
        <dbReference type="ARBA" id="ARBA00022692"/>
    </source>
</evidence>
<keyword evidence="4" id="KW-1133">Transmembrane helix</keyword>
<feature type="domain" description="Multidrug resistance protein MdtA-like barrel-sandwich hybrid" evidence="8">
    <location>
        <begin position="47"/>
        <end position="185"/>
    </location>
</feature>
<dbReference type="InterPro" id="IPR050393">
    <property type="entry name" value="MFP_Efflux_Pump"/>
</dbReference>
<dbReference type="Proteomes" id="UP001165678">
    <property type="component" value="Unassembled WGS sequence"/>
</dbReference>
<dbReference type="InterPro" id="IPR058625">
    <property type="entry name" value="MdtA-like_BSH"/>
</dbReference>
<dbReference type="PANTHER" id="PTHR30367">
    <property type="entry name" value="P-HYDROXYBENZOIC ACID EFFLUX PUMP SUBUNIT AAEA-RELATED"/>
    <property type="match status" value="1"/>
</dbReference>
<dbReference type="GO" id="GO:0022857">
    <property type="term" value="F:transmembrane transporter activity"/>
    <property type="evidence" value="ECO:0007669"/>
    <property type="project" value="InterPro"/>
</dbReference>
<feature type="coiled-coil region" evidence="6">
    <location>
        <begin position="80"/>
        <end position="107"/>
    </location>
</feature>
<evidence type="ECO:0000256" key="5">
    <source>
        <dbReference type="ARBA" id="ARBA00023136"/>
    </source>
</evidence>
<dbReference type="RefSeq" id="WP_265896176.1">
    <property type="nucleotide sequence ID" value="NZ_JAPIVE010000002.1"/>
</dbReference>
<dbReference type="Gene3D" id="2.40.50.100">
    <property type="match status" value="1"/>
</dbReference>
<organism evidence="10 11">
    <name type="scientific">Larsenimonas rhizosphaerae</name>
    <dbReference type="NCBI Taxonomy" id="2944682"/>
    <lineage>
        <taxon>Bacteria</taxon>
        <taxon>Pseudomonadati</taxon>
        <taxon>Pseudomonadota</taxon>
        <taxon>Gammaproteobacteria</taxon>
        <taxon>Oceanospirillales</taxon>
        <taxon>Halomonadaceae</taxon>
        <taxon>Larsenimonas</taxon>
    </lineage>
</organism>
<evidence type="ECO:0000259" key="7">
    <source>
        <dbReference type="Pfam" id="PF25876"/>
    </source>
</evidence>
<comment type="caution">
    <text evidence="10">The sequence shown here is derived from an EMBL/GenBank/DDBJ whole genome shotgun (WGS) entry which is preliminary data.</text>
</comment>
<comment type="subcellular location">
    <subcellularLocation>
        <location evidence="1">Membrane</location>
        <topology evidence="1">Single-pass membrane protein</topology>
    </subcellularLocation>
</comment>
<protein>
    <submittedName>
        <fullName evidence="10">HlyD family secretion protein</fullName>
    </submittedName>
</protein>
<dbReference type="Gene3D" id="2.40.30.170">
    <property type="match status" value="1"/>
</dbReference>
<evidence type="ECO:0000259" key="9">
    <source>
        <dbReference type="Pfam" id="PF25963"/>
    </source>
</evidence>
<dbReference type="InterPro" id="IPR006143">
    <property type="entry name" value="RND_pump_MFP"/>
</dbReference>
<keyword evidence="3" id="KW-0812">Transmembrane</keyword>
<dbReference type="PANTHER" id="PTHR30367:SF12">
    <property type="entry name" value="P-HYDROXYBENZOIC ACID EFFLUX PUMP SUBUNIT AAEA"/>
    <property type="match status" value="1"/>
</dbReference>
<sequence>MVSINRKPLRLVLTLALLVLAGVALYQIWQHYMHDPWTRDGRVRADIVHVGVDVSGLVDQLNVHDNERVSQGQVLFTIDKARYELALSNARANLTKLKVDADNTRQRYQRRRDLKQYVSDEERNDAEFSYRAAQAAVSQAEVAVSQAQLDLERAVVKSPVDGYITNLLLRPGQYVNAGAETLTLVDANSFYVQGYFEETKLSHIHPGDPARIKLMAWSEPLKGHVNSIARGITDNSLSSQSSGLTSVDPTFDWVRLSQRLPVRITIDDIPDDVQLSAGLTATVYIGSDIPPNESGWRRSLRQWLEGFFNV</sequence>
<evidence type="ECO:0000313" key="11">
    <source>
        <dbReference type="Proteomes" id="UP001165678"/>
    </source>
</evidence>
<feature type="domain" description="p-hydroxybenzoic acid efflux pump subunit AaeA-like beta-barrel" evidence="9">
    <location>
        <begin position="189"/>
        <end position="285"/>
    </location>
</feature>
<evidence type="ECO:0000313" key="10">
    <source>
        <dbReference type="EMBL" id="MCX2524293.1"/>
    </source>
</evidence>
<evidence type="ECO:0000256" key="6">
    <source>
        <dbReference type="SAM" id="Coils"/>
    </source>
</evidence>
<dbReference type="Pfam" id="PF25917">
    <property type="entry name" value="BSH_RND"/>
    <property type="match status" value="1"/>
</dbReference>
<keyword evidence="6" id="KW-0175">Coiled coil</keyword>
<dbReference type="SUPFAM" id="SSF111369">
    <property type="entry name" value="HlyD-like secretion proteins"/>
    <property type="match status" value="1"/>
</dbReference>
<proteinExistence type="inferred from homology"/>
<reference evidence="10" key="1">
    <citation type="submission" date="2022-11" db="EMBL/GenBank/DDBJ databases">
        <title>Larsenimonas rhizosphaerae sp. nov., isolated from a tidal mudflat.</title>
        <authorList>
            <person name="Lee S.D."/>
            <person name="Kim I.S."/>
        </authorList>
    </citation>
    <scope>NUCLEOTIDE SEQUENCE</scope>
    <source>
        <strain evidence="10">GH2-1</strain>
    </source>
</reference>
<gene>
    <name evidence="10" type="ORF">OQ287_08570</name>
</gene>
<dbReference type="InterPro" id="IPR058634">
    <property type="entry name" value="AaeA-lik-b-barrel"/>
</dbReference>
<dbReference type="EMBL" id="JAPIVE010000002">
    <property type="protein sequence ID" value="MCX2524293.1"/>
    <property type="molecule type" value="Genomic_DNA"/>
</dbReference>
<comment type="similarity">
    <text evidence="2">Belongs to the membrane fusion protein (MFP) (TC 8.A.1) family.</text>
</comment>
<evidence type="ECO:0000256" key="1">
    <source>
        <dbReference type="ARBA" id="ARBA00004167"/>
    </source>
</evidence>